<dbReference type="Pfam" id="PF12836">
    <property type="entry name" value="HHH_3"/>
    <property type="match status" value="1"/>
</dbReference>
<name>A0A4Q7NFQ2_9BURK</name>
<feature type="region of interest" description="Disordered" evidence="1">
    <location>
        <begin position="136"/>
        <end position="161"/>
    </location>
</feature>
<dbReference type="OrthoDB" id="8687931at2"/>
<evidence type="ECO:0000256" key="1">
    <source>
        <dbReference type="SAM" id="MobiDB-lite"/>
    </source>
</evidence>
<reference evidence="2 3" key="1">
    <citation type="submission" date="2019-02" db="EMBL/GenBank/DDBJ databases">
        <title>Genomic Encyclopedia of Type Strains, Phase IV (KMG-IV): sequencing the most valuable type-strain genomes for metagenomic binning, comparative biology and taxonomic classification.</title>
        <authorList>
            <person name="Goeker M."/>
        </authorList>
    </citation>
    <scope>NUCLEOTIDE SEQUENCE [LARGE SCALE GENOMIC DNA]</scope>
    <source>
        <strain evidence="2 3">K24</strain>
    </source>
</reference>
<proteinExistence type="predicted"/>
<dbReference type="EMBL" id="SGXC01000002">
    <property type="protein sequence ID" value="RZS81849.1"/>
    <property type="molecule type" value="Genomic_DNA"/>
</dbReference>
<dbReference type="PANTHER" id="PTHR21180">
    <property type="entry name" value="ENDONUCLEASE/EXONUCLEASE/PHOSPHATASE FAMILY DOMAIN-CONTAINING PROTEIN 1"/>
    <property type="match status" value="1"/>
</dbReference>
<evidence type="ECO:0000313" key="2">
    <source>
        <dbReference type="EMBL" id="RZS81849.1"/>
    </source>
</evidence>
<dbReference type="Gene3D" id="1.10.150.280">
    <property type="entry name" value="AF1531-like domain"/>
    <property type="match status" value="1"/>
</dbReference>
<dbReference type="InterPro" id="IPR051675">
    <property type="entry name" value="Endo/Exo/Phosphatase_dom_1"/>
</dbReference>
<evidence type="ECO:0000313" key="3">
    <source>
        <dbReference type="Proteomes" id="UP000292445"/>
    </source>
</evidence>
<protein>
    <submittedName>
        <fullName evidence="2">Competence protein ComEA</fullName>
    </submittedName>
</protein>
<dbReference type="PANTHER" id="PTHR21180:SF32">
    <property type="entry name" value="ENDONUCLEASE_EXONUCLEASE_PHOSPHATASE FAMILY DOMAIN-CONTAINING PROTEIN 1"/>
    <property type="match status" value="1"/>
</dbReference>
<dbReference type="Proteomes" id="UP000292445">
    <property type="component" value="Unassembled WGS sequence"/>
</dbReference>
<comment type="caution">
    <text evidence="2">The sequence shown here is derived from an EMBL/GenBank/DDBJ whole genome shotgun (WGS) entry which is preliminary data.</text>
</comment>
<sequence length="161" mass="16160">MTPNGVAAAGPVAGNFQRSLAMNPFLDPTRAQPDPRPHRLRGARLCAGRLAVAAGLGLAALGGAHAASVDANTATSAQLEAIRGIGARTAASIVQERRRGGPFSSFEDLAGRVRGLGTKRLQGLRAAGLSIGPAGREGPSILVNMPPGSKGKGKQTGPAGL</sequence>
<gene>
    <name evidence="2" type="ORF">EV675_4477</name>
</gene>
<dbReference type="SUPFAM" id="SSF47781">
    <property type="entry name" value="RuvA domain 2-like"/>
    <property type="match status" value="1"/>
</dbReference>
<dbReference type="AlphaFoldDB" id="A0A4Q7NFQ2"/>
<keyword evidence="3" id="KW-1185">Reference proteome</keyword>
<organism evidence="2 3">
    <name type="scientific">Pigmentiphaga kullae</name>
    <dbReference type="NCBI Taxonomy" id="151784"/>
    <lineage>
        <taxon>Bacteria</taxon>
        <taxon>Pseudomonadati</taxon>
        <taxon>Pseudomonadota</taxon>
        <taxon>Betaproteobacteria</taxon>
        <taxon>Burkholderiales</taxon>
        <taxon>Alcaligenaceae</taxon>
        <taxon>Pigmentiphaga</taxon>
    </lineage>
</organism>
<dbReference type="InterPro" id="IPR010994">
    <property type="entry name" value="RuvA_2-like"/>
</dbReference>
<accession>A0A4Q7NFQ2</accession>